<dbReference type="HOGENOM" id="CLU_014793_8_5_11"/>
<reference evidence="10" key="2">
    <citation type="submission" date="2010-01" db="EMBL/GenBank/DDBJ databases">
        <title>The complete genome of Conexibacter woesei DSM 14684.</title>
        <authorList>
            <consortium name="US DOE Joint Genome Institute (JGI-PGF)"/>
            <person name="Lucas S."/>
            <person name="Copeland A."/>
            <person name="Lapidus A."/>
            <person name="Glavina del Rio T."/>
            <person name="Dalin E."/>
            <person name="Tice H."/>
            <person name="Bruce D."/>
            <person name="Goodwin L."/>
            <person name="Pitluck S."/>
            <person name="Kyrpides N."/>
            <person name="Mavromatis K."/>
            <person name="Ivanova N."/>
            <person name="Mikhailova N."/>
            <person name="Chertkov O."/>
            <person name="Brettin T."/>
            <person name="Detter J.C."/>
            <person name="Han C."/>
            <person name="Larimer F."/>
            <person name="Land M."/>
            <person name="Hauser L."/>
            <person name="Markowitz V."/>
            <person name="Cheng J.-F."/>
            <person name="Hugenholtz P."/>
            <person name="Woyke T."/>
            <person name="Wu D."/>
            <person name="Pukall R."/>
            <person name="Steenblock K."/>
            <person name="Schneider S."/>
            <person name="Klenk H.-P."/>
            <person name="Eisen J.A."/>
        </authorList>
    </citation>
    <scope>NUCLEOTIDE SEQUENCE [LARGE SCALE GENOMIC DNA]</scope>
    <source>
        <strain evidence="10">DSM 14684 / CIP 108061 / JCM 11494 / NBRC 100937 / ID131577</strain>
    </source>
</reference>
<dbReference type="InterPro" id="IPR000943">
    <property type="entry name" value="RNA_pol_sigma70"/>
</dbReference>
<gene>
    <name evidence="9" type="ordered locus">Cwoe_5429</name>
</gene>
<dbReference type="InterPro" id="IPR007630">
    <property type="entry name" value="RNA_pol_sigma70_r4"/>
</dbReference>
<dbReference type="NCBIfam" id="TIGR02937">
    <property type="entry name" value="sigma70-ECF"/>
    <property type="match status" value="1"/>
</dbReference>
<dbReference type="GO" id="GO:0003677">
    <property type="term" value="F:DNA binding"/>
    <property type="evidence" value="ECO:0007669"/>
    <property type="project" value="UniProtKB-KW"/>
</dbReference>
<dbReference type="InterPro" id="IPR013324">
    <property type="entry name" value="RNA_pol_sigma_r3/r4-like"/>
</dbReference>
<feature type="domain" description="RNA polymerase sigma-70 region 4" evidence="8">
    <location>
        <begin position="221"/>
        <end position="267"/>
    </location>
</feature>
<sequence length="276" mass="30218">MVGFTAAPQTPGAQSSSRRARATVVCNDEERGRNLVHGRPADYPRSGHDARKAMVEQHLGLAHHLARRYSDRGEPLDDLVQVASLGLLKAVDRFDPARGVSFASYAVPTILGELRRHFRDRGWAIHVPRDLKEAALRVESALAGHAGRSPTPSQLGKETGLDVEAVLEALEVAGAHRALSLDAPAGNEEEGTTATLVDRLGRDDDELDRAGDRATIERLASVLEPREREILRLRFVEDMTQSEIGARVGVSQMHVSRLIRTALTRMRLASQTSRPL</sequence>
<feature type="domain" description="RNA polymerase sigma-70 region 2" evidence="7">
    <location>
        <begin position="54"/>
        <end position="123"/>
    </location>
</feature>
<dbReference type="SUPFAM" id="SSF88659">
    <property type="entry name" value="Sigma3 and sigma4 domains of RNA polymerase sigma factors"/>
    <property type="match status" value="2"/>
</dbReference>
<dbReference type="Gene3D" id="1.20.120.1810">
    <property type="match status" value="1"/>
</dbReference>
<evidence type="ECO:0000256" key="3">
    <source>
        <dbReference type="ARBA" id="ARBA00023125"/>
    </source>
</evidence>
<dbReference type="RefSeq" id="WP_012936885.1">
    <property type="nucleotide sequence ID" value="NC_013739.1"/>
</dbReference>
<dbReference type="InterPro" id="IPR013325">
    <property type="entry name" value="RNA_pol_sigma_r2"/>
</dbReference>
<dbReference type="InterPro" id="IPR014322">
    <property type="entry name" value="RNA_pol_sigma-B/F/G"/>
</dbReference>
<dbReference type="PRINTS" id="PR00046">
    <property type="entry name" value="SIGMA70FCT"/>
</dbReference>
<dbReference type="InterPro" id="IPR007624">
    <property type="entry name" value="RNA_pol_sigma70_r3"/>
</dbReference>
<keyword evidence="1" id="KW-0805">Transcription regulation</keyword>
<evidence type="ECO:0000259" key="7">
    <source>
        <dbReference type="Pfam" id="PF04542"/>
    </source>
</evidence>
<evidence type="ECO:0000256" key="1">
    <source>
        <dbReference type="ARBA" id="ARBA00023015"/>
    </source>
</evidence>
<dbReference type="PANTHER" id="PTHR30385">
    <property type="entry name" value="SIGMA FACTOR F FLAGELLAR"/>
    <property type="match status" value="1"/>
</dbReference>
<evidence type="ECO:0000256" key="2">
    <source>
        <dbReference type="ARBA" id="ARBA00023082"/>
    </source>
</evidence>
<dbReference type="PANTHER" id="PTHR30385:SF4">
    <property type="entry name" value="RNA POLYMERASE SIGMA-E FACTOR"/>
    <property type="match status" value="1"/>
</dbReference>
<protein>
    <submittedName>
        <fullName evidence="9">RNA polymerase, sigma 28 subunit, Sig B/F/G subfamily</fullName>
    </submittedName>
</protein>
<accession>D3EZJ6</accession>
<name>D3EZJ6_CONWI</name>
<dbReference type="SUPFAM" id="SSF88946">
    <property type="entry name" value="Sigma2 domain of RNA polymerase sigma factors"/>
    <property type="match status" value="1"/>
</dbReference>
<dbReference type="Gene3D" id="1.20.140.160">
    <property type="match status" value="1"/>
</dbReference>
<keyword evidence="2" id="KW-0731">Sigma factor</keyword>
<dbReference type="eggNOG" id="COG1191">
    <property type="taxonomic scope" value="Bacteria"/>
</dbReference>
<dbReference type="InterPro" id="IPR007627">
    <property type="entry name" value="RNA_pol_sigma70_r2"/>
</dbReference>
<dbReference type="NCBIfam" id="TIGR02980">
    <property type="entry name" value="SigBFG"/>
    <property type="match status" value="1"/>
</dbReference>
<reference evidence="9 10" key="1">
    <citation type="journal article" date="2010" name="Stand. Genomic Sci.">
        <title>Complete genome sequence of Conexibacter woesei type strain (ID131577).</title>
        <authorList>
            <person name="Pukall R."/>
            <person name="Lapidus A."/>
            <person name="Glavina Del Rio T."/>
            <person name="Copeland A."/>
            <person name="Tice H."/>
            <person name="Cheng J.-F."/>
            <person name="Lucas S."/>
            <person name="Chen F."/>
            <person name="Nolan M."/>
            <person name="Bruce D."/>
            <person name="Goodwin L."/>
            <person name="Pitluck S."/>
            <person name="Mavromatis K."/>
            <person name="Ivanova N."/>
            <person name="Ovchinnikova G."/>
            <person name="Pati A."/>
            <person name="Chen A."/>
            <person name="Palaniappan K."/>
            <person name="Land M."/>
            <person name="Hauser L."/>
            <person name="Chang Y.-J."/>
            <person name="Jeffries C.D."/>
            <person name="Chain P."/>
            <person name="Meincke L."/>
            <person name="Sims D."/>
            <person name="Brettin T."/>
            <person name="Detter J.C."/>
            <person name="Rohde M."/>
            <person name="Goeker M."/>
            <person name="Bristow J."/>
            <person name="Eisen J.A."/>
            <person name="Markowitz V."/>
            <person name="Kyrpides N.C."/>
            <person name="Klenk H.-P."/>
            <person name="Hugenholtz P."/>
        </authorList>
    </citation>
    <scope>NUCLEOTIDE SEQUENCE [LARGE SCALE GENOMIC DNA]</scope>
    <source>
        <strain evidence="10">DSM 14684 / CIP 108061 / JCM 11494 / NBRC 100937 / ID131577</strain>
    </source>
</reference>
<organism evidence="9 10">
    <name type="scientific">Conexibacter woesei (strain DSM 14684 / CCUG 47730 / CIP 108061 / JCM 11494 / NBRC 100937 / ID131577)</name>
    <dbReference type="NCBI Taxonomy" id="469383"/>
    <lineage>
        <taxon>Bacteria</taxon>
        <taxon>Bacillati</taxon>
        <taxon>Actinomycetota</taxon>
        <taxon>Thermoleophilia</taxon>
        <taxon>Solirubrobacterales</taxon>
        <taxon>Conexibacteraceae</taxon>
        <taxon>Conexibacter</taxon>
    </lineage>
</organism>
<dbReference type="AlphaFoldDB" id="D3EZJ6"/>
<evidence type="ECO:0000259" key="6">
    <source>
        <dbReference type="Pfam" id="PF04539"/>
    </source>
</evidence>
<evidence type="ECO:0000256" key="4">
    <source>
        <dbReference type="ARBA" id="ARBA00023163"/>
    </source>
</evidence>
<feature type="domain" description="RNA polymerase sigma-70 region 3" evidence="6">
    <location>
        <begin position="137"/>
        <end position="198"/>
    </location>
</feature>
<dbReference type="GO" id="GO:0006352">
    <property type="term" value="P:DNA-templated transcription initiation"/>
    <property type="evidence" value="ECO:0007669"/>
    <property type="project" value="InterPro"/>
</dbReference>
<dbReference type="InterPro" id="IPR014284">
    <property type="entry name" value="RNA_pol_sigma-70_dom"/>
</dbReference>
<dbReference type="Pfam" id="PF04545">
    <property type="entry name" value="Sigma70_r4"/>
    <property type="match status" value="1"/>
</dbReference>
<dbReference type="KEGG" id="cwo:Cwoe_5429"/>
<evidence type="ECO:0000259" key="8">
    <source>
        <dbReference type="Pfam" id="PF04545"/>
    </source>
</evidence>
<evidence type="ECO:0000313" key="10">
    <source>
        <dbReference type="Proteomes" id="UP000008229"/>
    </source>
</evidence>
<dbReference type="GO" id="GO:0016987">
    <property type="term" value="F:sigma factor activity"/>
    <property type="evidence" value="ECO:0007669"/>
    <property type="project" value="UniProtKB-KW"/>
</dbReference>
<keyword evidence="10" id="KW-1185">Reference proteome</keyword>
<dbReference type="Pfam" id="PF04539">
    <property type="entry name" value="Sigma70_r3"/>
    <property type="match status" value="1"/>
</dbReference>
<keyword evidence="4" id="KW-0804">Transcription</keyword>
<evidence type="ECO:0000313" key="9">
    <source>
        <dbReference type="EMBL" id="ADB53834.1"/>
    </source>
</evidence>
<dbReference type="Pfam" id="PF04542">
    <property type="entry name" value="Sigma70_r2"/>
    <property type="match status" value="1"/>
</dbReference>
<evidence type="ECO:0000256" key="5">
    <source>
        <dbReference type="SAM" id="MobiDB-lite"/>
    </source>
</evidence>
<dbReference type="CDD" id="cd06171">
    <property type="entry name" value="Sigma70_r4"/>
    <property type="match status" value="1"/>
</dbReference>
<proteinExistence type="predicted"/>
<dbReference type="STRING" id="469383.Cwoe_5429"/>
<dbReference type="EMBL" id="CP001854">
    <property type="protein sequence ID" value="ADB53834.1"/>
    <property type="molecule type" value="Genomic_DNA"/>
</dbReference>
<keyword evidence="3" id="KW-0238">DNA-binding</keyword>
<feature type="region of interest" description="Disordered" evidence="5">
    <location>
        <begin position="1"/>
        <end position="22"/>
    </location>
</feature>
<feature type="compositionally biased region" description="Polar residues" evidence="5">
    <location>
        <begin position="7"/>
        <end position="17"/>
    </location>
</feature>
<dbReference type="Proteomes" id="UP000008229">
    <property type="component" value="Chromosome"/>
</dbReference>